<proteinExistence type="predicted"/>
<evidence type="ECO:0000313" key="2">
    <source>
        <dbReference type="EMBL" id="NDY96897.1"/>
    </source>
</evidence>
<evidence type="ECO:0008006" key="4">
    <source>
        <dbReference type="Google" id="ProtNLM"/>
    </source>
</evidence>
<dbReference type="Gene3D" id="1.25.40.10">
    <property type="entry name" value="Tetratricopeptide repeat domain"/>
    <property type="match status" value="1"/>
</dbReference>
<organism evidence="2 3">
    <name type="scientific">Wenzhouxiangella limi</name>
    <dbReference type="NCBI Taxonomy" id="2707351"/>
    <lineage>
        <taxon>Bacteria</taxon>
        <taxon>Pseudomonadati</taxon>
        <taxon>Pseudomonadota</taxon>
        <taxon>Gammaproteobacteria</taxon>
        <taxon>Chromatiales</taxon>
        <taxon>Wenzhouxiangellaceae</taxon>
        <taxon>Wenzhouxiangella</taxon>
    </lineage>
</organism>
<dbReference type="RefSeq" id="WP_164212283.1">
    <property type="nucleotide sequence ID" value="NZ_JAAGSC010000044.1"/>
</dbReference>
<dbReference type="GO" id="GO:0003677">
    <property type="term" value="F:DNA binding"/>
    <property type="evidence" value="ECO:0007669"/>
    <property type="project" value="TreeGrafter"/>
</dbReference>
<dbReference type="PROSITE" id="PS50005">
    <property type="entry name" value="TPR"/>
    <property type="match status" value="1"/>
</dbReference>
<protein>
    <recommendedName>
        <fullName evidence="4">Tetratricopeptide repeat protein</fullName>
    </recommendedName>
</protein>
<reference evidence="2 3" key="1">
    <citation type="submission" date="2020-02" db="EMBL/GenBank/DDBJ databases">
        <authorList>
            <person name="Zhang X.-Y."/>
        </authorList>
    </citation>
    <scope>NUCLEOTIDE SEQUENCE [LARGE SCALE GENOMIC DNA]</scope>
    <source>
        <strain evidence="2 3">C33</strain>
    </source>
</reference>
<feature type="repeat" description="TPR" evidence="1">
    <location>
        <begin position="423"/>
        <end position="456"/>
    </location>
</feature>
<dbReference type="GO" id="GO:0006355">
    <property type="term" value="P:regulation of DNA-templated transcription"/>
    <property type="evidence" value="ECO:0007669"/>
    <property type="project" value="TreeGrafter"/>
</dbReference>
<dbReference type="InterPro" id="IPR011990">
    <property type="entry name" value="TPR-like_helical_dom_sf"/>
</dbReference>
<comment type="caution">
    <text evidence="2">The sequence shown here is derived from an EMBL/GenBank/DDBJ whole genome shotgun (WGS) entry which is preliminary data.</text>
</comment>
<dbReference type="AlphaFoldDB" id="A0A845UZV1"/>
<evidence type="ECO:0000256" key="1">
    <source>
        <dbReference type="PROSITE-ProRule" id="PRU00339"/>
    </source>
</evidence>
<dbReference type="SUPFAM" id="SSF48452">
    <property type="entry name" value="TPR-like"/>
    <property type="match status" value="1"/>
</dbReference>
<gene>
    <name evidence="2" type="ORF">G3I74_14280</name>
</gene>
<dbReference type="PANTHER" id="PTHR35807">
    <property type="entry name" value="TRANSCRIPTIONAL REGULATOR REDD-RELATED"/>
    <property type="match status" value="1"/>
</dbReference>
<keyword evidence="3" id="KW-1185">Reference proteome</keyword>
<name>A0A845UZV1_9GAMM</name>
<dbReference type="InterPro" id="IPR051677">
    <property type="entry name" value="AfsR-DnrI-RedD_regulator"/>
</dbReference>
<dbReference type="Pfam" id="PF13432">
    <property type="entry name" value="TPR_16"/>
    <property type="match status" value="1"/>
</dbReference>
<keyword evidence="1" id="KW-0802">TPR repeat</keyword>
<evidence type="ECO:0000313" key="3">
    <source>
        <dbReference type="Proteomes" id="UP000484885"/>
    </source>
</evidence>
<dbReference type="Proteomes" id="UP000484885">
    <property type="component" value="Unassembled WGS sequence"/>
</dbReference>
<sequence length="651" mass="71863">MLCLSPGSAMDRERLSQLLWPGKFRAHARASLRQTLLGLKRQLSAIRADFLEITRDRVSVNAAAVTSDLSELERSLGNGTDASASQQLLAVSGKALLDQLDLGEAFKQWLAGQREQVEQRLLTAVEQSLAGYQRRNDRLSEGRLRDAWRLRTSSTAVTGTDRRIRIAVLPFQSPEIDSEQTLIAQGLFDELISSLGQAPRLLVAGRTSSMHGRSLGRRLTKIAQALNVAYLVDGSIQRQDKQLRVHVSLVDGHSGFELWARTYRGSTGDLLALQDEVAKSVTGEIGRELKLEVRPPELRHTARRQTAMELYLQGRALTMRAIGDGVLARAIELLEKALELEPEFAAGWTALSEAHAYTAVYTPCLDRVAQSIRMAECADKAIELDPGQGHARALLGIHRWTENDPVGALDLAHEAHRLEPDNPDVTLRLGSFLLYIGRTREALPYIEGAIEQDPVNGRNFAMLSVAQLNLGNLEAAIAAGQRMVDLGLPSMWMAVATAAAGDRELAVEQYWQTRLLMNTVIFPPAGTRPLSGPALNTYWKLAAKGVCSGRKIHRAVYCAMLDYLHATLPDPCDTSIVAPAIWMGYSKMVFNTLGIQITPANMYCLMSLWADIEPIRHTRLHPDFLPFAKRIGLVAAWDKYGWPDLLPNPDA</sequence>
<accession>A0A845UZV1</accession>
<dbReference type="InterPro" id="IPR019734">
    <property type="entry name" value="TPR_rpt"/>
</dbReference>
<dbReference type="EMBL" id="JAAGSC010000044">
    <property type="protein sequence ID" value="NDY96897.1"/>
    <property type="molecule type" value="Genomic_DNA"/>
</dbReference>
<dbReference type="Gene3D" id="3.40.50.10070">
    <property type="entry name" value="TolB, N-terminal domain"/>
    <property type="match status" value="1"/>
</dbReference>
<dbReference type="PANTHER" id="PTHR35807:SF1">
    <property type="entry name" value="TRANSCRIPTIONAL REGULATOR REDD"/>
    <property type="match status" value="1"/>
</dbReference>